<dbReference type="InterPro" id="IPR017930">
    <property type="entry name" value="Myb_dom"/>
</dbReference>
<dbReference type="AlphaFoldDB" id="A0A433Q4G2"/>
<dbReference type="GO" id="GO:0008270">
    <property type="term" value="F:zinc ion binding"/>
    <property type="evidence" value="ECO:0007669"/>
    <property type="project" value="UniProtKB-KW"/>
</dbReference>
<dbReference type="FunFam" id="1.10.10.10:FF:000087">
    <property type="entry name" value="Transcriptional adapter 2"/>
    <property type="match status" value="1"/>
</dbReference>
<dbReference type="InterPro" id="IPR041983">
    <property type="entry name" value="ADA2-like_ZZ"/>
</dbReference>
<keyword evidence="4" id="KW-0862">Zinc</keyword>
<dbReference type="InterPro" id="IPR007526">
    <property type="entry name" value="SWIRM"/>
</dbReference>
<dbReference type="PROSITE" id="PS50090">
    <property type="entry name" value="MYB_LIKE"/>
    <property type="match status" value="1"/>
</dbReference>
<evidence type="ECO:0000256" key="4">
    <source>
        <dbReference type="ARBA" id="ARBA00022833"/>
    </source>
</evidence>
<evidence type="ECO:0000313" key="15">
    <source>
        <dbReference type="EMBL" id="RUS24695.1"/>
    </source>
</evidence>
<dbReference type="SMART" id="SM00291">
    <property type="entry name" value="ZnF_ZZ"/>
    <property type="match status" value="1"/>
</dbReference>
<dbReference type="GO" id="GO:0003682">
    <property type="term" value="F:chromatin binding"/>
    <property type="evidence" value="ECO:0007669"/>
    <property type="project" value="TreeGrafter"/>
</dbReference>
<dbReference type="InterPro" id="IPR043145">
    <property type="entry name" value="Znf_ZZ_sf"/>
</dbReference>
<reference evidence="15 16" key="1">
    <citation type="journal article" date="2018" name="New Phytol.">
        <title>Phylogenomics of Endogonaceae and evolution of mycorrhizas within Mucoromycota.</title>
        <authorList>
            <person name="Chang Y."/>
            <person name="Desiro A."/>
            <person name="Na H."/>
            <person name="Sandor L."/>
            <person name="Lipzen A."/>
            <person name="Clum A."/>
            <person name="Barry K."/>
            <person name="Grigoriev I.V."/>
            <person name="Martin F.M."/>
            <person name="Stajich J.E."/>
            <person name="Smith M.E."/>
            <person name="Bonito G."/>
            <person name="Spatafora J.W."/>
        </authorList>
    </citation>
    <scope>NUCLEOTIDE SEQUENCE [LARGE SCALE GENOMIC DNA]</scope>
    <source>
        <strain evidence="15 16">AD002</strain>
    </source>
</reference>
<gene>
    <name evidence="15" type="ORF">BC938DRAFT_473218</name>
</gene>
<dbReference type="Gene3D" id="1.10.10.10">
    <property type="entry name" value="Winged helix-like DNA-binding domain superfamily/Winged helix DNA-binding domain"/>
    <property type="match status" value="1"/>
</dbReference>
<evidence type="ECO:0000256" key="9">
    <source>
        <dbReference type="SAM" id="MobiDB-lite"/>
    </source>
</evidence>
<dbReference type="PROSITE" id="PS51294">
    <property type="entry name" value="HTH_MYB"/>
    <property type="match status" value="1"/>
</dbReference>
<dbReference type="InterPro" id="IPR009057">
    <property type="entry name" value="Homeodomain-like_sf"/>
</dbReference>
<dbReference type="PROSITE" id="PS51293">
    <property type="entry name" value="SANT"/>
    <property type="match status" value="1"/>
</dbReference>
<dbReference type="GO" id="GO:0005634">
    <property type="term" value="C:nucleus"/>
    <property type="evidence" value="ECO:0007669"/>
    <property type="project" value="UniProtKB-SubCell"/>
</dbReference>
<evidence type="ECO:0000256" key="5">
    <source>
        <dbReference type="ARBA" id="ARBA00023015"/>
    </source>
</evidence>
<evidence type="ECO:0000256" key="2">
    <source>
        <dbReference type="ARBA" id="ARBA00022723"/>
    </source>
</evidence>
<name>A0A433Q4G2_9FUNG</name>
<dbReference type="PROSITE" id="PS01357">
    <property type="entry name" value="ZF_ZZ_1"/>
    <property type="match status" value="1"/>
</dbReference>
<keyword evidence="5" id="KW-0805">Transcription regulation</keyword>
<keyword evidence="2" id="KW-0479">Metal-binding</keyword>
<protein>
    <recommendedName>
        <fullName evidence="17">Transcriptional adapter 2</fullName>
    </recommendedName>
</protein>
<evidence type="ECO:0000259" key="14">
    <source>
        <dbReference type="PROSITE" id="PS51294"/>
    </source>
</evidence>
<dbReference type="GO" id="GO:0006338">
    <property type="term" value="P:chromatin remodeling"/>
    <property type="evidence" value="ECO:0007669"/>
    <property type="project" value="TreeGrafter"/>
</dbReference>
<dbReference type="FunFam" id="3.30.60.90:FF:000008">
    <property type="entry name" value="Transcriptional adapter 2"/>
    <property type="match status" value="1"/>
</dbReference>
<comment type="caution">
    <text evidence="15">The sequence shown here is derived from an EMBL/GenBank/DDBJ whole genome shotgun (WGS) entry which is preliminary data.</text>
</comment>
<feature type="region of interest" description="Disordered" evidence="9">
    <location>
        <begin position="293"/>
        <end position="320"/>
    </location>
</feature>
<evidence type="ECO:0000259" key="10">
    <source>
        <dbReference type="PROSITE" id="PS50090"/>
    </source>
</evidence>
<dbReference type="FunFam" id="1.10.10.60:FF:000110">
    <property type="entry name" value="Transcriptional adapter"/>
    <property type="match status" value="1"/>
</dbReference>
<keyword evidence="7" id="KW-0539">Nucleus</keyword>
<dbReference type="PROSITE" id="PS50934">
    <property type="entry name" value="SWIRM"/>
    <property type="match status" value="1"/>
</dbReference>
<dbReference type="InterPro" id="IPR000433">
    <property type="entry name" value="Znf_ZZ"/>
</dbReference>
<dbReference type="Pfam" id="PF04433">
    <property type="entry name" value="SWIRM"/>
    <property type="match status" value="1"/>
</dbReference>
<feature type="domain" description="HTH myb-type" evidence="14">
    <location>
        <begin position="217"/>
        <end position="264"/>
    </location>
</feature>
<evidence type="ECO:0000256" key="1">
    <source>
        <dbReference type="ARBA" id="ARBA00004123"/>
    </source>
</evidence>
<dbReference type="CDD" id="cd00167">
    <property type="entry name" value="SANT"/>
    <property type="match status" value="1"/>
</dbReference>
<feature type="domain" description="Myb-like" evidence="10">
    <location>
        <begin position="217"/>
        <end position="260"/>
    </location>
</feature>
<feature type="domain" description="SANT" evidence="13">
    <location>
        <begin position="212"/>
        <end position="264"/>
    </location>
</feature>
<dbReference type="PANTHER" id="PTHR12374:SF20">
    <property type="entry name" value="TRANSCRIPTIONAL ADAPTER 2-ALPHA"/>
    <property type="match status" value="1"/>
</dbReference>
<dbReference type="SUPFAM" id="SSF46689">
    <property type="entry name" value="Homeodomain-like"/>
    <property type="match status" value="2"/>
</dbReference>
<comment type="subcellular location">
    <subcellularLocation>
        <location evidence="1">Nucleus</location>
    </subcellularLocation>
</comment>
<organism evidence="15 16">
    <name type="scientific">Jimgerdemannia flammicorona</name>
    <dbReference type="NCBI Taxonomy" id="994334"/>
    <lineage>
        <taxon>Eukaryota</taxon>
        <taxon>Fungi</taxon>
        <taxon>Fungi incertae sedis</taxon>
        <taxon>Mucoromycota</taxon>
        <taxon>Mucoromycotina</taxon>
        <taxon>Endogonomycetes</taxon>
        <taxon>Endogonales</taxon>
        <taxon>Endogonaceae</taxon>
        <taxon>Jimgerdemannia</taxon>
    </lineage>
</organism>
<evidence type="ECO:0000256" key="7">
    <source>
        <dbReference type="ARBA" id="ARBA00023242"/>
    </source>
</evidence>
<feature type="domain" description="SWIRM" evidence="12">
    <location>
        <begin position="507"/>
        <end position="602"/>
    </location>
</feature>
<dbReference type="InterPro" id="IPR017884">
    <property type="entry name" value="SANT_dom"/>
</dbReference>
<evidence type="ECO:0000259" key="11">
    <source>
        <dbReference type="PROSITE" id="PS50135"/>
    </source>
</evidence>
<dbReference type="Gene3D" id="1.10.10.60">
    <property type="entry name" value="Homeodomain-like"/>
    <property type="match status" value="1"/>
</dbReference>
<dbReference type="Pfam" id="PF25299">
    <property type="entry name" value="ZZ_ADA2"/>
    <property type="match status" value="1"/>
</dbReference>
<dbReference type="Pfam" id="PF22941">
    <property type="entry name" value="TADA2A-like_3rd"/>
    <property type="match status" value="1"/>
</dbReference>
<evidence type="ECO:0000256" key="8">
    <source>
        <dbReference type="PROSITE-ProRule" id="PRU00228"/>
    </source>
</evidence>
<dbReference type="GO" id="GO:0006357">
    <property type="term" value="P:regulation of transcription by RNA polymerase II"/>
    <property type="evidence" value="ECO:0007669"/>
    <property type="project" value="TreeGrafter"/>
</dbReference>
<dbReference type="Gene3D" id="3.30.60.90">
    <property type="match status" value="1"/>
</dbReference>
<dbReference type="SMART" id="SM00717">
    <property type="entry name" value="SANT"/>
    <property type="match status" value="1"/>
</dbReference>
<feature type="domain" description="ZZ-type" evidence="11">
    <location>
        <begin position="152"/>
        <end position="210"/>
    </location>
</feature>
<evidence type="ECO:0000256" key="6">
    <source>
        <dbReference type="ARBA" id="ARBA00023163"/>
    </source>
</evidence>
<dbReference type="PROSITE" id="PS50135">
    <property type="entry name" value="ZF_ZZ_2"/>
    <property type="match status" value="1"/>
</dbReference>
<dbReference type="InterPro" id="IPR055141">
    <property type="entry name" value="TADA2A_B-like_dom"/>
</dbReference>
<dbReference type="EMBL" id="RBNJ01015227">
    <property type="protein sequence ID" value="RUS24695.1"/>
    <property type="molecule type" value="Genomic_DNA"/>
</dbReference>
<dbReference type="GO" id="GO:0003713">
    <property type="term" value="F:transcription coactivator activity"/>
    <property type="evidence" value="ECO:0007669"/>
    <property type="project" value="TreeGrafter"/>
</dbReference>
<dbReference type="GO" id="GO:0070461">
    <property type="term" value="C:SAGA-type complex"/>
    <property type="evidence" value="ECO:0007669"/>
    <property type="project" value="TreeGrafter"/>
</dbReference>
<dbReference type="InterPro" id="IPR036388">
    <property type="entry name" value="WH-like_DNA-bd_sf"/>
</dbReference>
<evidence type="ECO:0000259" key="13">
    <source>
        <dbReference type="PROSITE" id="PS51293"/>
    </source>
</evidence>
<dbReference type="Pfam" id="PF00249">
    <property type="entry name" value="Myb_DNA-binding"/>
    <property type="match status" value="1"/>
</dbReference>
<keyword evidence="16" id="KW-1185">Reference proteome</keyword>
<dbReference type="SUPFAM" id="SSF57850">
    <property type="entry name" value="RING/U-box"/>
    <property type="match status" value="1"/>
</dbReference>
<feature type="region of interest" description="Disordered" evidence="9">
    <location>
        <begin position="593"/>
        <end position="643"/>
    </location>
</feature>
<keyword evidence="3 8" id="KW-0863">Zinc-finger</keyword>
<dbReference type="PANTHER" id="PTHR12374">
    <property type="entry name" value="TRANSCRIPTIONAL ADAPTOR 2 ADA2 -RELATED"/>
    <property type="match status" value="1"/>
</dbReference>
<dbReference type="CDD" id="cd02335">
    <property type="entry name" value="ZZ_ADA2"/>
    <property type="match status" value="1"/>
</dbReference>
<feature type="compositionally biased region" description="Gly residues" evidence="9">
    <location>
        <begin position="596"/>
        <end position="643"/>
    </location>
</feature>
<evidence type="ECO:0008006" key="17">
    <source>
        <dbReference type="Google" id="ProtNLM"/>
    </source>
</evidence>
<dbReference type="Proteomes" id="UP000274822">
    <property type="component" value="Unassembled WGS sequence"/>
</dbReference>
<accession>A0A433Q4G2</accession>
<proteinExistence type="predicted"/>
<keyword evidence="6" id="KW-0804">Transcription</keyword>
<dbReference type="InterPro" id="IPR001005">
    <property type="entry name" value="SANT/Myb"/>
</dbReference>
<feature type="region of interest" description="Disordered" evidence="9">
    <location>
        <begin position="490"/>
        <end position="513"/>
    </location>
</feature>
<evidence type="ECO:0000259" key="12">
    <source>
        <dbReference type="PROSITE" id="PS50934"/>
    </source>
</evidence>
<evidence type="ECO:0000313" key="16">
    <source>
        <dbReference type="Proteomes" id="UP000274822"/>
    </source>
</evidence>
<evidence type="ECO:0000256" key="3">
    <source>
        <dbReference type="ARBA" id="ARBA00022771"/>
    </source>
</evidence>
<sequence>MCGTIMKKWVLDASSTRQARFAPPGIRKAHFRMVYLLLVMENISLNPTVFADAEDGCGFGEQVCRSKGPRWLHASDGRAREKVGGGISVVGGEANVPHSGYLNDITSVTGADHSPMPCVCDAQATVLCCLRSSSPSARNNIPNDCDSPQKTTPKYHCDQCSNDVTNTVRIRCADKDCPDFDLCVTCFCEGKEPMKHKSWHDYRVVKPHAFPIFSPDWDADEELLLVEAAEKQGMGNWQAIADYVGTKTRDECERHYVETYVESKDWPLPNMNLHFDISEGEFRERKRARLHAMQGRSPLPIKGSGSTKAGAPLTSGPTFHEIQGYMPRRLEFETEVENDAEQTVKDMMFGDEDAPEEVELKLMVLDIYNSKLDKRAERRKLIFERGLLEYKKNLAADKKRTKDDRDLHARTRVFARLQTSADYEKFVKGLLDEQRLRDRIAQLQEWRSNGITTIKNGELYEKDKMNRATNIKTFIARESERAQARAASRQAAARIEDTPSRASTPKPIGRKPANPLVIKEAEGVHLLTEEEQQLCSSLRIMPRPYLVIKETILKECARLGGLKRRQARQLIKIDVNKTSRIYDFFVEVGWIRPPRGGQGDEGTAGGAVPGPAGPAGGAVGGGGGGGGSGGGGGQVQGDGMVLG</sequence>